<feature type="transmembrane region" description="Helical" evidence="9">
    <location>
        <begin position="29"/>
        <end position="51"/>
    </location>
</feature>
<evidence type="ECO:0000256" key="4">
    <source>
        <dbReference type="ARBA" id="ARBA00022597"/>
    </source>
</evidence>
<evidence type="ECO:0000313" key="11">
    <source>
        <dbReference type="Proteomes" id="UP000585749"/>
    </source>
</evidence>
<name>A0A7X6LN17_WEIHE</name>
<keyword evidence="6" id="KW-0769">Symport</keyword>
<keyword evidence="3" id="KW-1003">Cell membrane</keyword>
<evidence type="ECO:0000256" key="6">
    <source>
        <dbReference type="ARBA" id="ARBA00022847"/>
    </source>
</evidence>
<organism evidence="10 11">
    <name type="scientific">Weissella hellenica</name>
    <dbReference type="NCBI Taxonomy" id="46256"/>
    <lineage>
        <taxon>Bacteria</taxon>
        <taxon>Bacillati</taxon>
        <taxon>Bacillota</taxon>
        <taxon>Bacilli</taxon>
        <taxon>Lactobacillales</taxon>
        <taxon>Lactobacillaceae</taxon>
        <taxon>Weissella</taxon>
    </lineage>
</organism>
<evidence type="ECO:0000256" key="2">
    <source>
        <dbReference type="ARBA" id="ARBA00022448"/>
    </source>
</evidence>
<evidence type="ECO:0000313" key="10">
    <source>
        <dbReference type="EMBL" id="NKY66755.1"/>
    </source>
</evidence>
<accession>A0A7X6LN17</accession>
<dbReference type="InterPro" id="IPR004684">
    <property type="entry name" value="2keto-3dGluconate_permease"/>
</dbReference>
<keyword evidence="4" id="KW-0762">Sugar transport</keyword>
<dbReference type="Proteomes" id="UP000585749">
    <property type="component" value="Unassembled WGS sequence"/>
</dbReference>
<gene>
    <name evidence="10" type="ORF">HF960_03525</name>
</gene>
<evidence type="ECO:0000256" key="7">
    <source>
        <dbReference type="ARBA" id="ARBA00022989"/>
    </source>
</evidence>
<protein>
    <submittedName>
        <fullName evidence="10">2-keto-3-deoxygluconate permease</fullName>
    </submittedName>
</protein>
<sequence>MGTTAGNAVATPAIVAQLDKSWAPYVSQATAQVATSVIITALLIPFIAAHFKKTRR</sequence>
<comment type="similarity">
    <text evidence="1">Belongs to the KdgT transporter family.</text>
</comment>
<dbReference type="GO" id="GO:0016020">
    <property type="term" value="C:membrane"/>
    <property type="evidence" value="ECO:0007669"/>
    <property type="project" value="InterPro"/>
</dbReference>
<proteinExistence type="inferred from homology"/>
<dbReference type="GO" id="GO:0015649">
    <property type="term" value="F:2-keto-3-deoxygluconate:proton symporter activity"/>
    <property type="evidence" value="ECO:0007669"/>
    <property type="project" value="InterPro"/>
</dbReference>
<evidence type="ECO:0000256" key="1">
    <source>
        <dbReference type="ARBA" id="ARBA00006430"/>
    </source>
</evidence>
<dbReference type="Pfam" id="PF03812">
    <property type="entry name" value="KdgT"/>
    <property type="match status" value="1"/>
</dbReference>
<keyword evidence="8 9" id="KW-0472">Membrane</keyword>
<keyword evidence="7 9" id="KW-1133">Transmembrane helix</keyword>
<dbReference type="AlphaFoldDB" id="A0A7X6LN17"/>
<dbReference type="EMBL" id="JAAXPM010000003">
    <property type="protein sequence ID" value="NKY66755.1"/>
    <property type="molecule type" value="Genomic_DNA"/>
</dbReference>
<reference evidence="10 11" key="1">
    <citation type="submission" date="2020-04" db="EMBL/GenBank/DDBJ databases">
        <title>MicrobeNet Type strains.</title>
        <authorList>
            <person name="Nicholson A.C."/>
        </authorList>
    </citation>
    <scope>NUCLEOTIDE SEQUENCE [LARGE SCALE GENOMIC DNA]</scope>
    <source>
        <strain evidence="10 11">CCUG 33494</strain>
    </source>
</reference>
<evidence type="ECO:0000256" key="8">
    <source>
        <dbReference type="ARBA" id="ARBA00023136"/>
    </source>
</evidence>
<evidence type="ECO:0000256" key="3">
    <source>
        <dbReference type="ARBA" id="ARBA00022475"/>
    </source>
</evidence>
<keyword evidence="2" id="KW-0813">Transport</keyword>
<evidence type="ECO:0000256" key="5">
    <source>
        <dbReference type="ARBA" id="ARBA00022692"/>
    </source>
</evidence>
<evidence type="ECO:0000256" key="9">
    <source>
        <dbReference type="SAM" id="Phobius"/>
    </source>
</evidence>
<keyword evidence="5 9" id="KW-0812">Transmembrane</keyword>
<comment type="caution">
    <text evidence="10">The sequence shown here is derived from an EMBL/GenBank/DDBJ whole genome shotgun (WGS) entry which is preliminary data.</text>
</comment>